<evidence type="ECO:0000313" key="4">
    <source>
        <dbReference type="EMBL" id="WAR11761.1"/>
    </source>
</evidence>
<dbReference type="Gene3D" id="3.90.640.10">
    <property type="entry name" value="Actin, Chain A, domain 4"/>
    <property type="match status" value="1"/>
</dbReference>
<feature type="domain" description="B box-type" evidence="3">
    <location>
        <begin position="53"/>
        <end position="94"/>
    </location>
</feature>
<dbReference type="Gene3D" id="3.30.420.40">
    <property type="match status" value="2"/>
</dbReference>
<evidence type="ECO:0000256" key="2">
    <source>
        <dbReference type="SAM" id="Coils"/>
    </source>
</evidence>
<dbReference type="PROSITE" id="PS50119">
    <property type="entry name" value="ZF_BBOX"/>
    <property type="match status" value="1"/>
</dbReference>
<keyword evidence="2" id="KW-0175">Coiled coil</keyword>
<protein>
    <submittedName>
        <fullName evidence="4">HS12B-like protein</fullName>
    </submittedName>
</protein>
<evidence type="ECO:0000256" key="1">
    <source>
        <dbReference type="PROSITE-ProRule" id="PRU00024"/>
    </source>
</evidence>
<dbReference type="InterPro" id="IPR000315">
    <property type="entry name" value="Znf_B-box"/>
</dbReference>
<feature type="coiled-coil region" evidence="2">
    <location>
        <begin position="103"/>
        <end position="133"/>
    </location>
</feature>
<keyword evidence="1" id="KW-0863">Zinc-finger</keyword>
<organism evidence="4 5">
    <name type="scientific">Mya arenaria</name>
    <name type="common">Soft-shell clam</name>
    <dbReference type="NCBI Taxonomy" id="6604"/>
    <lineage>
        <taxon>Eukaryota</taxon>
        <taxon>Metazoa</taxon>
        <taxon>Spiralia</taxon>
        <taxon>Lophotrochozoa</taxon>
        <taxon>Mollusca</taxon>
        <taxon>Bivalvia</taxon>
        <taxon>Autobranchia</taxon>
        <taxon>Heteroconchia</taxon>
        <taxon>Euheterodonta</taxon>
        <taxon>Imparidentia</taxon>
        <taxon>Neoheterodontei</taxon>
        <taxon>Myida</taxon>
        <taxon>Myoidea</taxon>
        <taxon>Myidae</taxon>
        <taxon>Mya</taxon>
    </lineage>
</organism>
<proteinExistence type="predicted"/>
<dbReference type="SUPFAM" id="SSF53067">
    <property type="entry name" value="Actin-like ATPase domain"/>
    <property type="match status" value="1"/>
</dbReference>
<sequence length="562" mass="63800">MCCKEHAVGFCNTCGNIGDSCVEIHKTGRAFKTHILKMYGKGGYNPRRIMSDITEDICKDHPAERTPLFCKTHDTMICGRCLHSDHLSCENVDLCKEAKHIDYDQANDMNQALSEIKDELKRIKDEVDQKIASSNTHTSKCNKELNDLENKLKGNVDDSIKAFRKETCKINDENNDAFSYISSICEEKLRWVEKEESQIDDFVSNSLPGYLYVLGRKFNKNISEVKRQMKEVEYKHTFKNVCLKENNVALKCLIEDLRDICEVQEEVDGSDEGITNSLGSPRQETQMGREELIEALRKAKFDADKAKTAGLDNDRIKLALEPEAASIWCQHIDISLKTDLSKTGSQYMVVDLGGETADISVHEKNFDGTLKEIHKASGGPWGGTCVDQNFISCLTNIFGETTMSKFKEKHMDDYYDLLRVFETKKRIINPEMDGLVRFSLPNALISIYDETEQLTIKEKLEKMKIADDVALEHEKLRVSADFVRSWFSESIEKTTQHMIKLLSDSNMMNVSTILLVGGYGECMLVQDAVNKKIRNKKIIIPQDAGLAVLKGAVLFGHFYWLS</sequence>
<dbReference type="Proteomes" id="UP001164746">
    <property type="component" value="Chromosome 8"/>
</dbReference>
<dbReference type="InterPro" id="IPR043129">
    <property type="entry name" value="ATPase_NBD"/>
</dbReference>
<evidence type="ECO:0000313" key="5">
    <source>
        <dbReference type="Proteomes" id="UP001164746"/>
    </source>
</evidence>
<keyword evidence="5" id="KW-1185">Reference proteome</keyword>
<dbReference type="SUPFAM" id="SSF57845">
    <property type="entry name" value="B-box zinc-binding domain"/>
    <property type="match status" value="1"/>
</dbReference>
<name>A0ABY7ESH8_MYAAR</name>
<reference evidence="4" key="1">
    <citation type="submission" date="2022-11" db="EMBL/GenBank/DDBJ databases">
        <title>Centuries of genome instability and evolution in soft-shell clam transmissible cancer (bioRxiv).</title>
        <authorList>
            <person name="Hart S.F.M."/>
            <person name="Yonemitsu M.A."/>
            <person name="Giersch R.M."/>
            <person name="Beal B.F."/>
            <person name="Arriagada G."/>
            <person name="Davis B.W."/>
            <person name="Ostrander E.A."/>
            <person name="Goff S.P."/>
            <person name="Metzger M.J."/>
        </authorList>
    </citation>
    <scope>NUCLEOTIDE SEQUENCE</scope>
    <source>
        <strain evidence="4">MELC-2E11</strain>
        <tissue evidence="4">Siphon/mantle</tissue>
    </source>
</reference>
<dbReference type="PANTHER" id="PTHR14187:SF5">
    <property type="entry name" value="HEAT SHOCK 70 KDA PROTEIN 12A"/>
    <property type="match status" value="1"/>
</dbReference>
<keyword evidence="1" id="KW-0479">Metal-binding</keyword>
<dbReference type="EMBL" id="CP111019">
    <property type="protein sequence ID" value="WAR11761.1"/>
    <property type="molecule type" value="Genomic_DNA"/>
</dbReference>
<gene>
    <name evidence="4" type="ORF">MAR_025941</name>
</gene>
<keyword evidence="1" id="KW-0862">Zinc</keyword>
<evidence type="ECO:0000259" key="3">
    <source>
        <dbReference type="PROSITE" id="PS50119"/>
    </source>
</evidence>
<dbReference type="Gene3D" id="3.30.160.60">
    <property type="entry name" value="Classic Zinc Finger"/>
    <property type="match status" value="1"/>
</dbReference>
<accession>A0ABY7ESH8</accession>
<dbReference type="PANTHER" id="PTHR14187">
    <property type="entry name" value="ALPHA KINASE/ELONGATION FACTOR 2 KINASE"/>
    <property type="match status" value="1"/>
</dbReference>